<name>A0A4C1U7B3_EUMVA</name>
<keyword evidence="2" id="KW-1185">Reference proteome</keyword>
<reference evidence="1 2" key="1">
    <citation type="journal article" date="2019" name="Commun. Biol.">
        <title>The bagworm genome reveals a unique fibroin gene that provides high tensile strength.</title>
        <authorList>
            <person name="Kono N."/>
            <person name="Nakamura H."/>
            <person name="Ohtoshi R."/>
            <person name="Tomita M."/>
            <person name="Numata K."/>
            <person name="Arakawa K."/>
        </authorList>
    </citation>
    <scope>NUCLEOTIDE SEQUENCE [LARGE SCALE GENOMIC DNA]</scope>
</reference>
<accession>A0A4C1U7B3</accession>
<dbReference type="AlphaFoldDB" id="A0A4C1U7B3"/>
<evidence type="ECO:0000313" key="2">
    <source>
        <dbReference type="Proteomes" id="UP000299102"/>
    </source>
</evidence>
<protein>
    <submittedName>
        <fullName evidence="1">Uncharacterized protein</fullName>
    </submittedName>
</protein>
<sequence>MANVALVDSRAAMSSMMSSGGGCSLPTLHVRLSLLVLATRMEIQGQRATPRSGYYLFQTLSVAIQRGNAACVMETFGLGQTKGERHVPFSSKATLVTSELPLLLGTLPLTIPEKGRIEH</sequence>
<comment type="caution">
    <text evidence="1">The sequence shown here is derived from an EMBL/GenBank/DDBJ whole genome shotgun (WGS) entry which is preliminary data.</text>
</comment>
<evidence type="ECO:0000313" key="1">
    <source>
        <dbReference type="EMBL" id="GBP22211.1"/>
    </source>
</evidence>
<dbReference type="EMBL" id="BGZK01000137">
    <property type="protein sequence ID" value="GBP22211.1"/>
    <property type="molecule type" value="Genomic_DNA"/>
</dbReference>
<proteinExistence type="predicted"/>
<dbReference type="Proteomes" id="UP000299102">
    <property type="component" value="Unassembled WGS sequence"/>
</dbReference>
<gene>
    <name evidence="1" type="ORF">EVAR_10721_1</name>
</gene>
<organism evidence="1 2">
    <name type="scientific">Eumeta variegata</name>
    <name type="common">Bagworm moth</name>
    <name type="synonym">Eumeta japonica</name>
    <dbReference type="NCBI Taxonomy" id="151549"/>
    <lineage>
        <taxon>Eukaryota</taxon>
        <taxon>Metazoa</taxon>
        <taxon>Ecdysozoa</taxon>
        <taxon>Arthropoda</taxon>
        <taxon>Hexapoda</taxon>
        <taxon>Insecta</taxon>
        <taxon>Pterygota</taxon>
        <taxon>Neoptera</taxon>
        <taxon>Endopterygota</taxon>
        <taxon>Lepidoptera</taxon>
        <taxon>Glossata</taxon>
        <taxon>Ditrysia</taxon>
        <taxon>Tineoidea</taxon>
        <taxon>Psychidae</taxon>
        <taxon>Oiketicinae</taxon>
        <taxon>Eumeta</taxon>
    </lineage>
</organism>